<gene>
    <name evidence="2" type="ORF">K9W46_00050</name>
</gene>
<accession>A0A9Y1FPE0</accession>
<organism evidence="2">
    <name type="scientific">Candidatus Heimdallarchaeum endolithica</name>
    <dbReference type="NCBI Taxonomy" id="2876572"/>
    <lineage>
        <taxon>Archaea</taxon>
        <taxon>Promethearchaeati</taxon>
        <taxon>Candidatus Heimdallarchaeota</taxon>
        <taxon>Candidatus Heimdallarchaeia (ex Rinke et al. 2021) (nom. nud.)</taxon>
        <taxon>Candidatus Heimdallarchaeales</taxon>
        <taxon>Candidatus Heimdallarchaeaceae</taxon>
        <taxon>Candidatus Heimdallarchaeum</taxon>
    </lineage>
</organism>
<protein>
    <submittedName>
        <fullName evidence="2">Uncharacterized protein</fullName>
    </submittedName>
</protein>
<evidence type="ECO:0000313" key="2">
    <source>
        <dbReference type="EMBL" id="UJG43588.1"/>
    </source>
</evidence>
<dbReference type="Proteomes" id="UP001200513">
    <property type="component" value="Chromosome"/>
</dbReference>
<dbReference type="EMBL" id="CP084167">
    <property type="protein sequence ID" value="UJG43588.1"/>
    <property type="molecule type" value="Genomic_DNA"/>
</dbReference>
<dbReference type="AlphaFoldDB" id="A0A9Y1FPE0"/>
<keyword evidence="1" id="KW-0812">Transmembrane</keyword>
<feature type="transmembrane region" description="Helical" evidence="1">
    <location>
        <begin position="170"/>
        <end position="190"/>
    </location>
</feature>
<evidence type="ECO:0000256" key="1">
    <source>
        <dbReference type="SAM" id="Phobius"/>
    </source>
</evidence>
<keyword evidence="1" id="KW-0472">Membrane</keyword>
<proteinExistence type="predicted"/>
<sequence length="240" mass="28743">MNRQFRNNLLIIFVIFVIVTFFIQQETIVVEAARNKTTEGIYTVIDYTSELFPDYEEFTISFFIKRTDYLLLEKNESFFITGYRIVLNTTLLAYVAYHDVFDYKPELEKITLTYDRSDWNLTQSDYNAEHKLTIQISSVAIDPEGNEKRIADDIITTTVFFEREATAQEVLSIVLFTLVPLIVLSIIFAIHHRLNERTFENVTYSNMLYFMFRRIKKRRVKKYGRYYRKKHIKRKKAQRI</sequence>
<reference evidence="2" key="1">
    <citation type="journal article" date="2022" name="Nat. Microbiol.">
        <title>Unique mobile elements and scalable gene flow at the prokaryote-eukaryote boundary revealed by circularized Asgard archaea genomes.</title>
        <authorList>
            <person name="Wu F."/>
            <person name="Speth D.R."/>
            <person name="Philosof A."/>
            <person name="Cremiere A."/>
            <person name="Narayanan A."/>
            <person name="Barco R.A."/>
            <person name="Connon S.A."/>
            <person name="Amend J.P."/>
            <person name="Antoshechkin I.A."/>
            <person name="Orphan V.J."/>
        </authorList>
    </citation>
    <scope>NUCLEOTIDE SEQUENCE</scope>
    <source>
        <strain evidence="2">PR6</strain>
    </source>
</reference>
<feature type="transmembrane region" description="Helical" evidence="1">
    <location>
        <begin position="7"/>
        <end position="24"/>
    </location>
</feature>
<name>A0A9Y1FPE0_9ARCH</name>
<keyword evidence="1" id="KW-1133">Transmembrane helix</keyword>